<evidence type="ECO:0000313" key="11">
    <source>
        <dbReference type="Proteomes" id="UP000023152"/>
    </source>
</evidence>
<dbReference type="GO" id="GO:0032040">
    <property type="term" value="C:small-subunit processome"/>
    <property type="evidence" value="ECO:0007669"/>
    <property type="project" value="TreeGrafter"/>
</dbReference>
<gene>
    <name evidence="10" type="ORF">RFI_14680</name>
</gene>
<evidence type="ECO:0000256" key="5">
    <source>
        <dbReference type="ARBA" id="ARBA00022679"/>
    </source>
</evidence>
<evidence type="ECO:0000256" key="6">
    <source>
        <dbReference type="ARBA" id="ARBA00022691"/>
    </source>
</evidence>
<proteinExistence type="inferred from homology"/>
<evidence type="ECO:0000256" key="3">
    <source>
        <dbReference type="ARBA" id="ARBA00022552"/>
    </source>
</evidence>
<dbReference type="Gene3D" id="3.40.1280.10">
    <property type="match status" value="1"/>
</dbReference>
<dbReference type="InterPro" id="IPR029026">
    <property type="entry name" value="tRNA_m1G_MTases_N"/>
</dbReference>
<dbReference type="PANTHER" id="PTHR12636">
    <property type="entry name" value="NEP1/MRA1"/>
    <property type="match status" value="1"/>
</dbReference>
<dbReference type="OMA" id="CSYSKAD"/>
<organism evidence="10 11">
    <name type="scientific">Reticulomyxa filosa</name>
    <dbReference type="NCBI Taxonomy" id="46433"/>
    <lineage>
        <taxon>Eukaryota</taxon>
        <taxon>Sar</taxon>
        <taxon>Rhizaria</taxon>
        <taxon>Retaria</taxon>
        <taxon>Foraminifera</taxon>
        <taxon>Monothalamids</taxon>
        <taxon>Reticulomyxidae</taxon>
        <taxon>Reticulomyxa</taxon>
    </lineage>
</organism>
<dbReference type="GO" id="GO:0070037">
    <property type="term" value="F:rRNA (pseudouridine) methyltransferase activity"/>
    <property type="evidence" value="ECO:0007669"/>
    <property type="project" value="InterPro"/>
</dbReference>
<keyword evidence="3" id="KW-0698">rRNA processing</keyword>
<keyword evidence="11" id="KW-1185">Reference proteome</keyword>
<dbReference type="OrthoDB" id="269804at2759"/>
<evidence type="ECO:0000256" key="8">
    <source>
        <dbReference type="ARBA" id="ARBA00022884"/>
    </source>
</evidence>
<feature type="non-terminal residue" evidence="10">
    <location>
        <position position="136"/>
    </location>
</feature>
<name>X6N9C5_RETFI</name>
<reference evidence="10 11" key="1">
    <citation type="journal article" date="2013" name="Curr. Biol.">
        <title>The Genome of the Foraminiferan Reticulomyxa filosa.</title>
        <authorList>
            <person name="Glockner G."/>
            <person name="Hulsmann N."/>
            <person name="Schleicher M."/>
            <person name="Noegel A.A."/>
            <person name="Eichinger L."/>
            <person name="Gallinger C."/>
            <person name="Pawlowski J."/>
            <person name="Sierra R."/>
            <person name="Euteneuer U."/>
            <person name="Pillet L."/>
            <person name="Moustafa A."/>
            <person name="Platzer M."/>
            <person name="Groth M."/>
            <person name="Szafranski K."/>
            <person name="Schliwa M."/>
        </authorList>
    </citation>
    <scope>NUCLEOTIDE SEQUENCE [LARGE SCALE GENOMIC DNA]</scope>
</reference>
<dbReference type="InterPro" id="IPR005304">
    <property type="entry name" value="Rbsml_bgen_MeTrfase_EMG1/NEP1"/>
</dbReference>
<keyword evidence="8" id="KW-0694">RNA-binding</keyword>
<dbReference type="Proteomes" id="UP000023152">
    <property type="component" value="Unassembled WGS sequence"/>
</dbReference>
<dbReference type="SUPFAM" id="SSF75217">
    <property type="entry name" value="alpha/beta knot"/>
    <property type="match status" value="1"/>
</dbReference>
<dbReference type="Pfam" id="PF03587">
    <property type="entry name" value="EMG1"/>
    <property type="match status" value="1"/>
</dbReference>
<comment type="similarity">
    <text evidence="1">Belongs to the class IV-like SAM-binding methyltransferase superfamily. RNA methyltransferase NEP1 family.</text>
</comment>
<dbReference type="GO" id="GO:0019843">
    <property type="term" value="F:rRNA binding"/>
    <property type="evidence" value="ECO:0007669"/>
    <property type="project" value="UniProtKB-KW"/>
</dbReference>
<dbReference type="PANTHER" id="PTHR12636:SF5">
    <property type="entry name" value="RIBOSOMAL RNA SMALL SUBUNIT METHYLTRANSFERASE NEP1"/>
    <property type="match status" value="1"/>
</dbReference>
<sequence length="136" mass="15264">MTLLDSPLNKAGLLKVMIHTQNNVLIDVNPKLRIPRTYNRFAGLMVQLLFQKRIRALNHNTKLLKCVKHPIEKHLPPGAPVFGTSVKGDLVDIYQFVDGLCSYSKADKKATHEGETSNPKTLPNMPKIKHNSPVVF</sequence>
<dbReference type="GO" id="GO:0070475">
    <property type="term" value="P:rRNA base methylation"/>
    <property type="evidence" value="ECO:0007669"/>
    <property type="project" value="InterPro"/>
</dbReference>
<evidence type="ECO:0000256" key="2">
    <source>
        <dbReference type="ARBA" id="ARBA00022517"/>
    </source>
</evidence>
<evidence type="ECO:0000256" key="4">
    <source>
        <dbReference type="ARBA" id="ARBA00022603"/>
    </source>
</evidence>
<evidence type="ECO:0000256" key="1">
    <source>
        <dbReference type="ARBA" id="ARBA00008115"/>
    </source>
</evidence>
<keyword evidence="7" id="KW-0699">rRNA-binding</keyword>
<keyword evidence="4" id="KW-0489">Methyltransferase</keyword>
<dbReference type="EMBL" id="ASPP01010658">
    <property type="protein sequence ID" value="ETO22518.1"/>
    <property type="molecule type" value="Genomic_DNA"/>
</dbReference>
<evidence type="ECO:0000256" key="7">
    <source>
        <dbReference type="ARBA" id="ARBA00022730"/>
    </source>
</evidence>
<accession>X6N9C5</accession>
<feature type="region of interest" description="Disordered" evidence="9">
    <location>
        <begin position="108"/>
        <end position="136"/>
    </location>
</feature>
<dbReference type="InterPro" id="IPR029028">
    <property type="entry name" value="Alpha/beta_knot_MTases"/>
</dbReference>
<evidence type="ECO:0000256" key="9">
    <source>
        <dbReference type="SAM" id="MobiDB-lite"/>
    </source>
</evidence>
<evidence type="ECO:0000313" key="10">
    <source>
        <dbReference type="EMBL" id="ETO22518.1"/>
    </source>
</evidence>
<comment type="caution">
    <text evidence="10">The sequence shown here is derived from an EMBL/GenBank/DDBJ whole genome shotgun (WGS) entry which is preliminary data.</text>
</comment>
<dbReference type="AlphaFoldDB" id="X6N9C5"/>
<protein>
    <submittedName>
        <fullName evidence="10">Ribosome biogenesis protein NEP1</fullName>
    </submittedName>
</protein>
<keyword evidence="5" id="KW-0808">Transferase</keyword>
<keyword evidence="2" id="KW-0690">Ribosome biogenesis</keyword>
<keyword evidence="6" id="KW-0949">S-adenosyl-L-methionine</keyword>